<gene>
    <name evidence="3" type="ORF">BM536_037595</name>
</gene>
<sequence>MADNPCDGIRGSAREYCERGQEGGQPPNVSDGGGLTDGASEHVKDLAETLLKTLTDLLAPNRAWAPKAADNWLYSQFMWLGQHLAIAVFVCVVVVCALTAWQGAPRLKQLGASTGWTLAAVAGMAAVPGAVMLLNSAVSQAFKTAFNSNELTLLGTISDDLEHATDAGNPLASLLIIAVLVVTLALAVLVFLTRQLGILAFVLMAPLVLASLARGGDTSAIRMWANRLLGLMFAPFALLAISPLVGTAKAATGAGSLAMDAVLLVAVDVLMLRLIFHGVPYIGPRVAGAVRTAVERRTTDPLARNLVRAGVPDYYERETTPRGPRMVDTPRRALTQDRGVLLAAFGVTQDRRPGRLTTASAVKQVRTDAARTAQIVQARRQARAAAQPPAPATRARPASPSPRTSAPRPPAPPGPRPPAPPAPPPSGA</sequence>
<dbReference type="OrthoDB" id="4113503at2"/>
<feature type="transmembrane region" description="Helical" evidence="2">
    <location>
        <begin position="171"/>
        <end position="192"/>
    </location>
</feature>
<comment type="caution">
    <text evidence="3">The sequence shown here is derived from an EMBL/GenBank/DDBJ whole genome shotgun (WGS) entry which is preliminary data.</text>
</comment>
<evidence type="ECO:0000256" key="2">
    <source>
        <dbReference type="SAM" id="Phobius"/>
    </source>
</evidence>
<dbReference type="EMBL" id="MPOH02000045">
    <property type="protein sequence ID" value="OQD51836.1"/>
    <property type="molecule type" value="Genomic_DNA"/>
</dbReference>
<evidence type="ECO:0000313" key="4">
    <source>
        <dbReference type="Proteomes" id="UP000184286"/>
    </source>
</evidence>
<proteinExistence type="predicted"/>
<feature type="region of interest" description="Disordered" evidence="1">
    <location>
        <begin position="375"/>
        <end position="428"/>
    </location>
</feature>
<name>A0A1V6MHL0_9ACTN</name>
<protein>
    <submittedName>
        <fullName evidence="3">Uncharacterized protein</fullName>
    </submittedName>
</protein>
<feature type="transmembrane region" description="Helical" evidence="2">
    <location>
        <begin position="198"/>
        <end position="216"/>
    </location>
</feature>
<accession>A0A1V6MHL0</accession>
<dbReference type="Proteomes" id="UP000184286">
    <property type="component" value="Unassembled WGS sequence"/>
</dbReference>
<feature type="transmembrane region" description="Helical" evidence="2">
    <location>
        <begin position="257"/>
        <end position="276"/>
    </location>
</feature>
<keyword evidence="2" id="KW-1133">Transmembrane helix</keyword>
<feature type="compositionally biased region" description="Pro residues" evidence="1">
    <location>
        <begin position="407"/>
        <end position="428"/>
    </location>
</feature>
<evidence type="ECO:0000313" key="3">
    <source>
        <dbReference type="EMBL" id="OQD51836.1"/>
    </source>
</evidence>
<keyword evidence="2" id="KW-0472">Membrane</keyword>
<feature type="transmembrane region" description="Helical" evidence="2">
    <location>
        <begin position="116"/>
        <end position="134"/>
    </location>
</feature>
<reference evidence="4" key="1">
    <citation type="submission" date="2016-11" db="EMBL/GenBank/DDBJ databases">
        <authorList>
            <person name="Schniete J.K."/>
            <person name="Salih T."/>
            <person name="Algora Gallardo L."/>
            <person name="Martinez Fernandez S."/>
            <person name="Herron P.R."/>
        </authorList>
    </citation>
    <scope>NUCLEOTIDE SEQUENCE [LARGE SCALE GENOMIC DNA]</scope>
    <source>
        <strain evidence="4">DSM 41896</strain>
    </source>
</reference>
<feature type="transmembrane region" description="Helical" evidence="2">
    <location>
        <begin position="228"/>
        <end position="245"/>
    </location>
</feature>
<feature type="compositionally biased region" description="Low complexity" evidence="1">
    <location>
        <begin position="383"/>
        <end position="406"/>
    </location>
</feature>
<feature type="region of interest" description="Disordered" evidence="1">
    <location>
        <begin position="17"/>
        <end position="38"/>
    </location>
</feature>
<organism evidence="3 4">
    <name type="scientific">Streptomyces phaeoluteigriseus</name>
    <dbReference type="NCBI Taxonomy" id="114686"/>
    <lineage>
        <taxon>Bacteria</taxon>
        <taxon>Bacillati</taxon>
        <taxon>Actinomycetota</taxon>
        <taxon>Actinomycetes</taxon>
        <taxon>Kitasatosporales</taxon>
        <taxon>Streptomycetaceae</taxon>
        <taxon>Streptomyces</taxon>
        <taxon>Streptomyces aurantiacus group</taxon>
    </lineage>
</organism>
<dbReference type="STRING" id="114686.BM536_037595"/>
<dbReference type="AlphaFoldDB" id="A0A1V6MHL0"/>
<keyword evidence="2" id="KW-0812">Transmembrane</keyword>
<dbReference type="RefSeq" id="WP_094104061.1">
    <property type="nucleotide sequence ID" value="NZ_MPOH02000045.1"/>
</dbReference>
<feature type="transmembrane region" description="Helical" evidence="2">
    <location>
        <begin position="84"/>
        <end position="104"/>
    </location>
</feature>
<evidence type="ECO:0000256" key="1">
    <source>
        <dbReference type="SAM" id="MobiDB-lite"/>
    </source>
</evidence>
<reference evidence="3 4" key="2">
    <citation type="submission" date="2017-02" db="EMBL/GenBank/DDBJ databases">
        <title>Draft genome sequence of Streptomyces phaeoluteigriseus type strain DSM41896.</title>
        <authorList>
            <person name="Salih T.S."/>
            <person name="Algora Gallardo L."/>
            <person name="Melo Santos T."/>
            <person name="Filgueira Martinez S."/>
            <person name="Herron P.R."/>
        </authorList>
    </citation>
    <scope>NUCLEOTIDE SEQUENCE [LARGE SCALE GENOMIC DNA]</scope>
    <source>
        <strain evidence="3 4">DSM 41896</strain>
    </source>
</reference>